<evidence type="ECO:0000313" key="11">
    <source>
        <dbReference type="Proteomes" id="UP000323664"/>
    </source>
</evidence>
<accession>A0A5M9WX73</accession>
<dbReference type="OrthoDB" id="9806522at2"/>
<dbReference type="Pfam" id="PF01545">
    <property type="entry name" value="Cation_efflux"/>
    <property type="match status" value="1"/>
</dbReference>
<feature type="transmembrane region" description="Helical" evidence="7">
    <location>
        <begin position="97"/>
        <end position="115"/>
    </location>
</feature>
<feature type="transmembrane region" description="Helical" evidence="7">
    <location>
        <begin position="131"/>
        <end position="151"/>
    </location>
</feature>
<comment type="similarity">
    <text evidence="2">Belongs to the cation diffusion facilitator (CDF) transporter (TC 2.A.4) family.</text>
</comment>
<organism evidence="10 11">
    <name type="scientific">Paenibacillus amylolyticus</name>
    <dbReference type="NCBI Taxonomy" id="1451"/>
    <lineage>
        <taxon>Bacteria</taxon>
        <taxon>Bacillati</taxon>
        <taxon>Bacillota</taxon>
        <taxon>Bacilli</taxon>
        <taxon>Bacillales</taxon>
        <taxon>Paenibacillaceae</taxon>
        <taxon>Paenibacillus</taxon>
    </lineage>
</organism>
<evidence type="ECO:0000256" key="3">
    <source>
        <dbReference type="ARBA" id="ARBA00022448"/>
    </source>
</evidence>
<evidence type="ECO:0000259" key="9">
    <source>
        <dbReference type="Pfam" id="PF16916"/>
    </source>
</evidence>
<protein>
    <submittedName>
        <fullName evidence="10">Cation transporter</fullName>
    </submittedName>
</protein>
<evidence type="ECO:0000256" key="7">
    <source>
        <dbReference type="SAM" id="Phobius"/>
    </source>
</evidence>
<dbReference type="InterPro" id="IPR027469">
    <property type="entry name" value="Cation_efflux_TMD_sf"/>
</dbReference>
<dbReference type="PANTHER" id="PTHR43840:SF50">
    <property type="entry name" value="MANGANESE EFFLUX SYSTEM PROTEIN MNES"/>
    <property type="match status" value="1"/>
</dbReference>
<evidence type="ECO:0000256" key="6">
    <source>
        <dbReference type="ARBA" id="ARBA00023136"/>
    </source>
</evidence>
<evidence type="ECO:0000256" key="2">
    <source>
        <dbReference type="ARBA" id="ARBA00008114"/>
    </source>
</evidence>
<dbReference type="Gene3D" id="1.20.1510.10">
    <property type="entry name" value="Cation efflux protein transmembrane domain"/>
    <property type="match status" value="1"/>
</dbReference>
<dbReference type="SUPFAM" id="SSF161111">
    <property type="entry name" value="Cation efflux protein transmembrane domain-like"/>
    <property type="match status" value="1"/>
</dbReference>
<evidence type="ECO:0000313" key="10">
    <source>
        <dbReference type="EMBL" id="KAA8786122.1"/>
    </source>
</evidence>
<dbReference type="GO" id="GO:0016020">
    <property type="term" value="C:membrane"/>
    <property type="evidence" value="ECO:0007669"/>
    <property type="project" value="UniProtKB-SubCell"/>
</dbReference>
<dbReference type="GO" id="GO:0008324">
    <property type="term" value="F:monoatomic cation transmembrane transporter activity"/>
    <property type="evidence" value="ECO:0007669"/>
    <property type="project" value="InterPro"/>
</dbReference>
<dbReference type="InterPro" id="IPR050291">
    <property type="entry name" value="CDF_Transporter"/>
</dbReference>
<proteinExistence type="inferred from homology"/>
<evidence type="ECO:0000256" key="1">
    <source>
        <dbReference type="ARBA" id="ARBA00004141"/>
    </source>
</evidence>
<dbReference type="InterPro" id="IPR027470">
    <property type="entry name" value="Cation_efflux_CTD"/>
</dbReference>
<reference evidence="10 11" key="1">
    <citation type="journal article" date="2019" name="J. Ind. Microbiol. Biotechnol.">
        <title>Paenibacillus amylolyticus 27C64 has a diverse set of carbohydrate-active enzymes and complete pectin deconstruction system.</title>
        <authorList>
            <person name="Keggi C."/>
            <person name="Doran-Peterson J."/>
        </authorList>
    </citation>
    <scope>NUCLEOTIDE SEQUENCE [LARGE SCALE GENOMIC DNA]</scope>
    <source>
        <strain evidence="10 11">27C64</strain>
    </source>
</reference>
<keyword evidence="6 7" id="KW-0472">Membrane</keyword>
<name>A0A5M9WX73_PAEAM</name>
<keyword evidence="4 7" id="KW-0812">Transmembrane</keyword>
<keyword evidence="3" id="KW-0813">Transport</keyword>
<dbReference type="SUPFAM" id="SSF160240">
    <property type="entry name" value="Cation efflux protein cytoplasmic domain-like"/>
    <property type="match status" value="1"/>
</dbReference>
<dbReference type="FunFam" id="1.20.1510.10:FF:000006">
    <property type="entry name" value="Divalent cation efflux transporter"/>
    <property type="match status" value="1"/>
</dbReference>
<keyword evidence="5 7" id="KW-1133">Transmembrane helix</keyword>
<feature type="domain" description="Cation efflux protein transmembrane" evidence="8">
    <location>
        <begin position="30"/>
        <end position="221"/>
    </location>
</feature>
<dbReference type="Proteomes" id="UP000323664">
    <property type="component" value="Unassembled WGS sequence"/>
</dbReference>
<dbReference type="Gene3D" id="3.30.70.1350">
    <property type="entry name" value="Cation efflux protein, cytoplasmic domain"/>
    <property type="match status" value="1"/>
</dbReference>
<feature type="transmembrane region" description="Helical" evidence="7">
    <location>
        <begin position="29"/>
        <end position="50"/>
    </location>
</feature>
<dbReference type="EMBL" id="RIAS01000012">
    <property type="protein sequence ID" value="KAA8786122.1"/>
    <property type="molecule type" value="Genomic_DNA"/>
</dbReference>
<dbReference type="InterPro" id="IPR058533">
    <property type="entry name" value="Cation_efflux_TM"/>
</dbReference>
<dbReference type="RefSeq" id="WP_123065861.1">
    <property type="nucleotide sequence ID" value="NZ_RIAS01000012.1"/>
</dbReference>
<evidence type="ECO:0000256" key="5">
    <source>
        <dbReference type="ARBA" id="ARBA00022989"/>
    </source>
</evidence>
<dbReference type="Pfam" id="PF16916">
    <property type="entry name" value="ZT_dimer"/>
    <property type="match status" value="1"/>
</dbReference>
<dbReference type="PANTHER" id="PTHR43840">
    <property type="entry name" value="MITOCHONDRIAL METAL TRANSPORTER 1-RELATED"/>
    <property type="match status" value="1"/>
</dbReference>
<evidence type="ECO:0000256" key="4">
    <source>
        <dbReference type="ARBA" id="ARBA00022692"/>
    </source>
</evidence>
<gene>
    <name evidence="10" type="ORF">EC604_19980</name>
</gene>
<evidence type="ECO:0000259" key="8">
    <source>
        <dbReference type="Pfam" id="PF01545"/>
    </source>
</evidence>
<feature type="domain" description="Cation efflux protein cytoplasmic" evidence="9">
    <location>
        <begin position="227"/>
        <end position="301"/>
    </location>
</feature>
<dbReference type="AlphaFoldDB" id="A0A5M9WX73"/>
<dbReference type="NCBIfam" id="TIGR01297">
    <property type="entry name" value="CDF"/>
    <property type="match status" value="1"/>
</dbReference>
<dbReference type="InterPro" id="IPR002524">
    <property type="entry name" value="Cation_efflux"/>
</dbReference>
<comment type="caution">
    <text evidence="10">The sequence shown here is derived from an EMBL/GenBank/DDBJ whole genome shotgun (WGS) entry which is preliminary data.</text>
</comment>
<sequence>MEKLVIGIVKRSVVPLNAYEEIRKGERGAWISIAAYLVLSAFKLICGYLFASSALVADGINNATDIVASVAVLVGLRISQKPPDSDHAYGHFRAETIAALLASFIMAVVGLQVLVEAVRSWYAGDYTAPNLWAAGVALICAVVMLGVYRYNSRLAQKINSQALLAAAKDNRSDAWVSIGAAIGIVGSQFGLPWLDKVAAILVGLLICKTAWEIFRDSTHLLTDGFDQKQLTDLRSAVARVPGVETIKDVKARVHGSHVLVDVVIEVDGGLTLVEGHEICNQVEERLKRSHNIMHVHVHVEPRSGEAHRS</sequence>
<dbReference type="InterPro" id="IPR036837">
    <property type="entry name" value="Cation_efflux_CTD_sf"/>
</dbReference>
<comment type="subcellular location">
    <subcellularLocation>
        <location evidence="1">Membrane</location>
        <topology evidence="1">Multi-pass membrane protein</topology>
    </subcellularLocation>
</comment>